<accession>A0A179HWC1</accession>
<proteinExistence type="predicted"/>
<feature type="compositionally biased region" description="Basic and acidic residues" evidence="1">
    <location>
        <begin position="222"/>
        <end position="240"/>
    </location>
</feature>
<sequence length="344" mass="37759">MSAACAVCTGSTAEALQLEPPQRRKHHHGPRRAQPDAQVCALRADLLGDRALVVHLAHAEHRAHPPDQERRQRRHPVRQPGAVRPGGPVEPPRPAEDGMLLQRDDGVDGDPVPHERQEVLKDAKQAVAAGHRAGRVREHADARDDPARGALPVAAQHLEPEHRRVRAGDVVGDEAQGHEDAEELAEAPEPGVPFHDERPGGHVEGVRPRLLRDGPGAQADADEVRKRQAEPHADGSEHKRLPLARVFGVVDVKVGACWGPGYRRRQTQREKGQPVPGYGPVVSRRRDGGVKLGPRGPDQHEEGNQLRYRRPSEHVPLVDVKRAHAKDHHDQRDDGDNDSPDNDA</sequence>
<protein>
    <submittedName>
        <fullName evidence="2">Uncharacterized protein</fullName>
    </submittedName>
</protein>
<comment type="caution">
    <text evidence="2">The sequence shown here is derived from an EMBL/GenBank/DDBJ whole genome shotgun (WGS) entry which is preliminary data.</text>
</comment>
<dbReference type="AlphaFoldDB" id="A0A179HWC1"/>
<feature type="compositionally biased region" description="Basic and acidic residues" evidence="1">
    <location>
        <begin position="319"/>
        <end position="334"/>
    </location>
</feature>
<dbReference type="Proteomes" id="UP000078340">
    <property type="component" value="Unassembled WGS sequence"/>
</dbReference>
<feature type="region of interest" description="Disordered" evidence="1">
    <location>
        <begin position="258"/>
        <end position="344"/>
    </location>
</feature>
<feature type="compositionally biased region" description="Basic and acidic residues" evidence="1">
    <location>
        <begin position="102"/>
        <end position="124"/>
    </location>
</feature>
<evidence type="ECO:0000313" key="2">
    <source>
        <dbReference type="EMBL" id="OAQ93680.1"/>
    </source>
</evidence>
<name>A0A179HWC1_PURLI</name>
<feature type="compositionally biased region" description="Basic and acidic residues" evidence="1">
    <location>
        <begin position="194"/>
        <end position="212"/>
    </location>
</feature>
<feature type="region of interest" description="Disordered" evidence="1">
    <location>
        <begin position="57"/>
        <end position="243"/>
    </location>
</feature>
<feature type="compositionally biased region" description="Basic and acidic residues" evidence="1">
    <location>
        <begin position="57"/>
        <end position="70"/>
    </location>
</feature>
<reference evidence="2 3" key="1">
    <citation type="submission" date="2016-02" db="EMBL/GenBank/DDBJ databases">
        <title>Biosynthesis of antibiotic leucinostatins and their inhibition on Phytophthora in bio-control Purpureocillium lilacinum.</title>
        <authorList>
            <person name="Wang G."/>
            <person name="Liu Z."/>
            <person name="Lin R."/>
            <person name="Li E."/>
            <person name="Mao Z."/>
            <person name="Ling J."/>
            <person name="Yin W."/>
            <person name="Xie B."/>
        </authorList>
    </citation>
    <scope>NUCLEOTIDE SEQUENCE [LARGE SCALE GENOMIC DNA]</scope>
    <source>
        <strain evidence="2">PLFJ-1</strain>
    </source>
</reference>
<dbReference type="EMBL" id="LSBI01000002">
    <property type="protein sequence ID" value="OAQ93680.1"/>
    <property type="molecule type" value="Genomic_DNA"/>
</dbReference>
<feature type="compositionally biased region" description="Basic and acidic residues" evidence="1">
    <location>
        <begin position="135"/>
        <end position="147"/>
    </location>
</feature>
<feature type="compositionally biased region" description="Acidic residues" evidence="1">
    <location>
        <begin position="335"/>
        <end position="344"/>
    </location>
</feature>
<gene>
    <name evidence="2" type="ORF">VFPFJ_02842</name>
</gene>
<evidence type="ECO:0000256" key="1">
    <source>
        <dbReference type="SAM" id="MobiDB-lite"/>
    </source>
</evidence>
<organism evidence="2 3">
    <name type="scientific">Purpureocillium lilacinum</name>
    <name type="common">Paecilomyces lilacinus</name>
    <dbReference type="NCBI Taxonomy" id="33203"/>
    <lineage>
        <taxon>Eukaryota</taxon>
        <taxon>Fungi</taxon>
        <taxon>Dikarya</taxon>
        <taxon>Ascomycota</taxon>
        <taxon>Pezizomycotina</taxon>
        <taxon>Sordariomycetes</taxon>
        <taxon>Hypocreomycetidae</taxon>
        <taxon>Hypocreales</taxon>
        <taxon>Ophiocordycipitaceae</taxon>
        <taxon>Purpureocillium</taxon>
    </lineage>
</organism>
<feature type="region of interest" description="Disordered" evidence="1">
    <location>
        <begin position="1"/>
        <end position="37"/>
    </location>
</feature>
<evidence type="ECO:0000313" key="3">
    <source>
        <dbReference type="Proteomes" id="UP000078340"/>
    </source>
</evidence>